<evidence type="ECO:0000313" key="2">
    <source>
        <dbReference type="Proteomes" id="UP000789396"/>
    </source>
</evidence>
<protein>
    <submittedName>
        <fullName evidence="1">17078_t:CDS:1</fullName>
    </submittedName>
</protein>
<dbReference type="EMBL" id="CAJVPZ010010282">
    <property type="protein sequence ID" value="CAG8618232.1"/>
    <property type="molecule type" value="Genomic_DNA"/>
</dbReference>
<feature type="non-terminal residue" evidence="1">
    <location>
        <position position="123"/>
    </location>
</feature>
<accession>A0A9N9CXI6</accession>
<evidence type="ECO:0000313" key="1">
    <source>
        <dbReference type="EMBL" id="CAG8618232.1"/>
    </source>
</evidence>
<dbReference type="Proteomes" id="UP000789396">
    <property type="component" value="Unassembled WGS sequence"/>
</dbReference>
<sequence length="123" mass="14433">GLLRETLEDLLREALEGLLCKTLEGLLHETLEDSSCKTLKDSLRKMLEGLLRKMLEDRIEELEKYIKEYIKEPEIVIELPNEAGNEIDWDKTINDITNFIKLKKQKRNNKNIPQFLMENSMVS</sequence>
<dbReference type="OrthoDB" id="10607253at2759"/>
<organism evidence="1 2">
    <name type="scientific">Racocetra fulgida</name>
    <dbReference type="NCBI Taxonomy" id="60492"/>
    <lineage>
        <taxon>Eukaryota</taxon>
        <taxon>Fungi</taxon>
        <taxon>Fungi incertae sedis</taxon>
        <taxon>Mucoromycota</taxon>
        <taxon>Glomeromycotina</taxon>
        <taxon>Glomeromycetes</taxon>
        <taxon>Diversisporales</taxon>
        <taxon>Gigasporaceae</taxon>
        <taxon>Racocetra</taxon>
    </lineage>
</organism>
<gene>
    <name evidence="1" type="ORF">RFULGI_LOCUS7256</name>
</gene>
<comment type="caution">
    <text evidence="1">The sequence shown here is derived from an EMBL/GenBank/DDBJ whole genome shotgun (WGS) entry which is preliminary data.</text>
</comment>
<proteinExistence type="predicted"/>
<keyword evidence="2" id="KW-1185">Reference proteome</keyword>
<reference evidence="1" key="1">
    <citation type="submission" date="2021-06" db="EMBL/GenBank/DDBJ databases">
        <authorList>
            <person name="Kallberg Y."/>
            <person name="Tangrot J."/>
            <person name="Rosling A."/>
        </authorList>
    </citation>
    <scope>NUCLEOTIDE SEQUENCE</scope>
    <source>
        <strain evidence="1">IN212</strain>
    </source>
</reference>
<dbReference type="AlphaFoldDB" id="A0A9N9CXI6"/>
<name>A0A9N9CXI6_9GLOM</name>